<evidence type="ECO:0000313" key="3">
    <source>
        <dbReference type="Proteomes" id="UP000694255"/>
    </source>
</evidence>
<dbReference type="AlphaFoldDB" id="A0A8J5V1B5"/>
<dbReference type="GO" id="GO:0005666">
    <property type="term" value="C:RNA polymerase III complex"/>
    <property type="evidence" value="ECO:0007669"/>
    <property type="project" value="InterPro"/>
</dbReference>
<feature type="region of interest" description="Disordered" evidence="1">
    <location>
        <begin position="139"/>
        <end position="167"/>
    </location>
</feature>
<dbReference type="EMBL" id="JAGSYN010000100">
    <property type="protein sequence ID" value="KAG7664279.1"/>
    <property type="molecule type" value="Genomic_DNA"/>
</dbReference>
<reference evidence="2 3" key="1">
    <citation type="journal article" date="2021" name="DNA Res.">
        <title>Genome analysis of Candida subhashii reveals its hybrid nature and dual mitochondrial genome conformations.</title>
        <authorList>
            <person name="Mixao V."/>
            <person name="Hegedusova E."/>
            <person name="Saus E."/>
            <person name="Pryszcz L.P."/>
            <person name="Cillingova A."/>
            <person name="Nosek J."/>
            <person name="Gabaldon T."/>
        </authorList>
    </citation>
    <scope>NUCLEOTIDE SEQUENCE [LARGE SCALE GENOMIC DNA]</scope>
    <source>
        <strain evidence="2 3">CBS 10753</strain>
    </source>
</reference>
<dbReference type="OrthoDB" id="1746530at2759"/>
<dbReference type="PANTHER" id="PTHR15561">
    <property type="entry name" value="CALCITONIN GENE-RELATED PEPTIDE-RECEPTOR COMPONENT PROTEIN"/>
    <property type="match status" value="1"/>
</dbReference>
<feature type="compositionally biased region" description="Acidic residues" evidence="1">
    <location>
        <begin position="144"/>
        <end position="167"/>
    </location>
</feature>
<accession>A0A8J5V1B5</accession>
<sequence length="167" mass="19961">MQILNERDSFLSNYEVDQHLKQMKKKYNWTFSEEDEKELQQDKRRNKNRFTACGLNLEVITRDILSYISHSPTAVITSDDQFKELVTFLNQFELMKVEKLQIVNTLPRSMVTLYSLVEECDQRFDEESCERIIGKIDELFPIEKDEEEEEEEEEDQEEGGDDEEMQE</sequence>
<evidence type="ECO:0008006" key="4">
    <source>
        <dbReference type="Google" id="ProtNLM"/>
    </source>
</evidence>
<protein>
    <recommendedName>
        <fullName evidence="4">DNA-directed RNA polymerase III subunit RPC9</fullName>
    </recommendedName>
</protein>
<dbReference type="GO" id="GO:0006384">
    <property type="term" value="P:transcription initiation at RNA polymerase III promoter"/>
    <property type="evidence" value="ECO:0007669"/>
    <property type="project" value="InterPro"/>
</dbReference>
<dbReference type="Pfam" id="PF03874">
    <property type="entry name" value="RNA_pol_Rpb4"/>
    <property type="match status" value="1"/>
</dbReference>
<comment type="caution">
    <text evidence="2">The sequence shown here is derived from an EMBL/GenBank/DDBJ whole genome shotgun (WGS) entry which is preliminary data.</text>
</comment>
<dbReference type="InterPro" id="IPR005574">
    <property type="entry name" value="Rpb4/RPC9"/>
</dbReference>
<evidence type="ECO:0000313" key="2">
    <source>
        <dbReference type="EMBL" id="KAG7664279.1"/>
    </source>
</evidence>
<proteinExistence type="predicted"/>
<dbReference type="InterPro" id="IPR038846">
    <property type="entry name" value="RPC9"/>
</dbReference>
<dbReference type="RefSeq" id="XP_049264511.1">
    <property type="nucleotide sequence ID" value="XM_049405918.1"/>
</dbReference>
<dbReference type="Proteomes" id="UP000694255">
    <property type="component" value="Unassembled WGS sequence"/>
</dbReference>
<gene>
    <name evidence="2" type="ORF">J8A68_002194</name>
</gene>
<dbReference type="GeneID" id="73468995"/>
<keyword evidence="3" id="KW-1185">Reference proteome</keyword>
<organism evidence="2 3">
    <name type="scientific">[Candida] subhashii</name>
    <dbReference type="NCBI Taxonomy" id="561895"/>
    <lineage>
        <taxon>Eukaryota</taxon>
        <taxon>Fungi</taxon>
        <taxon>Dikarya</taxon>
        <taxon>Ascomycota</taxon>
        <taxon>Saccharomycotina</taxon>
        <taxon>Pichiomycetes</taxon>
        <taxon>Debaryomycetaceae</taxon>
        <taxon>Spathaspora</taxon>
    </lineage>
</organism>
<name>A0A8J5V1B5_9ASCO</name>
<evidence type="ECO:0000256" key="1">
    <source>
        <dbReference type="SAM" id="MobiDB-lite"/>
    </source>
</evidence>
<dbReference type="PANTHER" id="PTHR15561:SF0">
    <property type="entry name" value="DNA-DIRECTED RNA POLYMERASE III SUBUNIT RPC9"/>
    <property type="match status" value="1"/>
</dbReference>